<dbReference type="CDD" id="cd22274">
    <property type="entry name" value="DPBB_EXPA_N"/>
    <property type="match status" value="1"/>
</dbReference>
<dbReference type="Pfam" id="PF03330">
    <property type="entry name" value="DPBB_1"/>
    <property type="match status" value="1"/>
</dbReference>
<dbReference type="Gene3D" id="2.60.40.760">
    <property type="entry name" value="Expansin, cellulose-binding-like domain"/>
    <property type="match status" value="1"/>
</dbReference>
<dbReference type="PRINTS" id="PR01226">
    <property type="entry name" value="EXPANSIN"/>
</dbReference>
<feature type="domain" description="Expansin-like CBD" evidence="8">
    <location>
        <begin position="211"/>
        <end position="291"/>
    </location>
</feature>
<comment type="similarity">
    <text evidence="1 6">Belongs to the expansin family. Expansin A subfamily.</text>
</comment>
<sequence>MIDSLADWTGVPVDVPRMLACSEVGRIGSGTWRSPGSREGKRALSEDWEVQASVLELLSERMASDAIKQSVDCIPATATFYGGNDASGTNTGACAYPNVLAMGYGTMNAALSSAIFDHGKTCGACFQLVCTYVPYGNLRCLRGRITVTATNYCPQGSKGGWCDAPRSHFDLAEPAFVQIAPYNAGVVHVDYQRVNCQRSGEIRYRLYGFTYFLQVLVYNVAGTGDVTAMSIKGSSEGRWISMTRSWGQLWTTGVVLEHQALSFMVTISDGRTITVNDVANEYWRYGQTYEGGQF</sequence>
<dbReference type="EMBL" id="LVLJ01000312">
    <property type="protein sequence ID" value="OAE34784.1"/>
    <property type="molecule type" value="Genomic_DNA"/>
</dbReference>
<dbReference type="SUPFAM" id="SSF50685">
    <property type="entry name" value="Barwin-like endoglucanases"/>
    <property type="match status" value="1"/>
</dbReference>
<proteinExistence type="inferred from homology"/>
<protein>
    <recommendedName>
        <fullName evidence="6">Expansin</fullName>
    </recommendedName>
</protein>
<comment type="function">
    <text evidence="6">Causes loosening and extension of plant cell walls by disrupting non-covalent bonding between cellulose microfibrils and matrix glucans. No enzymatic activity has been found.</text>
</comment>
<comment type="caution">
    <text evidence="9">The sequence shown here is derived from an EMBL/GenBank/DDBJ whole genome shotgun (WGS) entry which is preliminary data.</text>
</comment>
<evidence type="ECO:0000256" key="3">
    <source>
        <dbReference type="ARBA" id="ARBA00022525"/>
    </source>
</evidence>
<evidence type="ECO:0000256" key="6">
    <source>
        <dbReference type="RuleBase" id="RU365023"/>
    </source>
</evidence>
<dbReference type="Proteomes" id="UP000077202">
    <property type="component" value="Unassembled WGS sequence"/>
</dbReference>
<dbReference type="InterPro" id="IPR007118">
    <property type="entry name" value="Expan_Lol_pI"/>
</dbReference>
<evidence type="ECO:0000256" key="2">
    <source>
        <dbReference type="ARBA" id="ARBA00022512"/>
    </source>
</evidence>
<dbReference type="GO" id="GO:0016020">
    <property type="term" value="C:membrane"/>
    <property type="evidence" value="ECO:0007669"/>
    <property type="project" value="UniProtKB-SubCell"/>
</dbReference>
<feature type="domain" description="Expansin-like EG45" evidence="7">
    <location>
        <begin position="91"/>
        <end position="201"/>
    </location>
</feature>
<dbReference type="PANTHER" id="PTHR31867">
    <property type="entry name" value="EXPANSIN-A15"/>
    <property type="match status" value="1"/>
</dbReference>
<dbReference type="InterPro" id="IPR036749">
    <property type="entry name" value="Expansin_CBD_sf"/>
</dbReference>
<name>A0A176WPM9_MARPO</name>
<evidence type="ECO:0000313" key="10">
    <source>
        <dbReference type="Proteomes" id="UP000077202"/>
    </source>
</evidence>
<dbReference type="GO" id="GO:0009664">
    <property type="term" value="P:plant-type cell wall organization"/>
    <property type="evidence" value="ECO:0007669"/>
    <property type="project" value="InterPro"/>
</dbReference>
<dbReference type="InterPro" id="IPR009009">
    <property type="entry name" value="RlpA-like_DPBB"/>
</dbReference>
<keyword evidence="2 6" id="KW-0134">Cell wall</keyword>
<keyword evidence="5" id="KW-0472">Membrane</keyword>
<accession>A0A176WPM9</accession>
<keyword evidence="10" id="KW-1185">Reference proteome</keyword>
<dbReference type="Gene3D" id="2.40.40.10">
    <property type="entry name" value="RlpA-like domain"/>
    <property type="match status" value="1"/>
</dbReference>
<dbReference type="PROSITE" id="PS50842">
    <property type="entry name" value="EXPANSIN_EG45"/>
    <property type="match status" value="1"/>
</dbReference>
<dbReference type="InterPro" id="IPR007117">
    <property type="entry name" value="Expansin_CBD"/>
</dbReference>
<organism evidence="9 10">
    <name type="scientific">Marchantia polymorpha subsp. ruderalis</name>
    <dbReference type="NCBI Taxonomy" id="1480154"/>
    <lineage>
        <taxon>Eukaryota</taxon>
        <taxon>Viridiplantae</taxon>
        <taxon>Streptophyta</taxon>
        <taxon>Embryophyta</taxon>
        <taxon>Marchantiophyta</taxon>
        <taxon>Marchantiopsida</taxon>
        <taxon>Marchantiidae</taxon>
        <taxon>Marchantiales</taxon>
        <taxon>Marchantiaceae</taxon>
        <taxon>Marchantia</taxon>
    </lineage>
</organism>
<evidence type="ECO:0000256" key="5">
    <source>
        <dbReference type="ARBA" id="ARBA00023136"/>
    </source>
</evidence>
<evidence type="ECO:0000256" key="4">
    <source>
        <dbReference type="ARBA" id="ARBA00022729"/>
    </source>
</evidence>
<dbReference type="SUPFAM" id="SSF49590">
    <property type="entry name" value="PHL pollen allergen"/>
    <property type="match status" value="1"/>
</dbReference>
<dbReference type="InterPro" id="IPR002963">
    <property type="entry name" value="Expansin"/>
</dbReference>
<evidence type="ECO:0000259" key="7">
    <source>
        <dbReference type="PROSITE" id="PS50842"/>
    </source>
</evidence>
<keyword evidence="3 6" id="KW-0964">Secreted</keyword>
<dbReference type="AlphaFoldDB" id="A0A176WPM9"/>
<reference evidence="9" key="1">
    <citation type="submission" date="2016-03" db="EMBL/GenBank/DDBJ databases">
        <title>Mechanisms controlling the formation of the plant cell surface in tip-growing cells are functionally conserved among land plants.</title>
        <authorList>
            <person name="Honkanen S."/>
            <person name="Jones V.A."/>
            <person name="Morieri G."/>
            <person name="Champion C."/>
            <person name="Hetherington A.J."/>
            <person name="Kelly S."/>
            <person name="Saint-Marcoux D."/>
            <person name="Proust H."/>
            <person name="Prescott H."/>
            <person name="Dolan L."/>
        </authorList>
    </citation>
    <scope>NUCLEOTIDE SEQUENCE [LARGE SCALE GENOMIC DNA]</scope>
    <source>
        <tissue evidence="9">Whole gametophyte</tissue>
    </source>
</reference>
<dbReference type="InterPro" id="IPR007112">
    <property type="entry name" value="Expansin/allergen_DPBB_dom"/>
</dbReference>
<dbReference type="SMART" id="SM00837">
    <property type="entry name" value="DPBB_1"/>
    <property type="match status" value="1"/>
</dbReference>
<evidence type="ECO:0000313" key="9">
    <source>
        <dbReference type="EMBL" id="OAE34784.1"/>
    </source>
</evidence>
<dbReference type="PRINTS" id="PR01225">
    <property type="entry name" value="EXPANSNFAMLY"/>
</dbReference>
<dbReference type="PROSITE" id="PS50843">
    <property type="entry name" value="EXPANSIN_CBD"/>
    <property type="match status" value="1"/>
</dbReference>
<gene>
    <name evidence="9" type="ORF">AXG93_2528s1500</name>
</gene>
<dbReference type="GO" id="GO:0005576">
    <property type="term" value="C:extracellular region"/>
    <property type="evidence" value="ECO:0007669"/>
    <property type="project" value="InterPro"/>
</dbReference>
<keyword evidence="6" id="KW-0961">Cell wall biogenesis/degradation</keyword>
<evidence type="ECO:0000256" key="1">
    <source>
        <dbReference type="ARBA" id="ARBA00005392"/>
    </source>
</evidence>
<dbReference type="Pfam" id="PF01357">
    <property type="entry name" value="Expansin_C"/>
    <property type="match status" value="1"/>
</dbReference>
<dbReference type="InterPro" id="IPR036908">
    <property type="entry name" value="RlpA-like_sf"/>
</dbReference>
<comment type="subcellular location">
    <subcellularLocation>
        <location evidence="6">Secreted</location>
        <location evidence="6">Cell wall</location>
    </subcellularLocation>
    <subcellularLocation>
        <location evidence="6">Membrane</location>
        <topology evidence="6">Peripheral membrane protein</topology>
    </subcellularLocation>
</comment>
<keyword evidence="4" id="KW-0732">Signal</keyword>
<evidence type="ECO:0000259" key="8">
    <source>
        <dbReference type="PROSITE" id="PS50843"/>
    </source>
</evidence>